<feature type="region of interest" description="Disordered" evidence="10">
    <location>
        <begin position="323"/>
        <end position="351"/>
    </location>
</feature>
<feature type="transmembrane region" description="Helical" evidence="11">
    <location>
        <begin position="126"/>
        <end position="144"/>
    </location>
</feature>
<dbReference type="AlphaFoldDB" id="A0AAD6HH44"/>
<evidence type="ECO:0000313" key="12">
    <source>
        <dbReference type="EMBL" id="KAJ5716490.1"/>
    </source>
</evidence>
<dbReference type="PANTHER" id="PTHR28097">
    <property type="entry name" value="PHEROMONE A FACTOR RECEPTOR"/>
    <property type="match status" value="1"/>
</dbReference>
<keyword evidence="5 11" id="KW-1133">Transmembrane helix</keyword>
<evidence type="ECO:0000256" key="5">
    <source>
        <dbReference type="ARBA" id="ARBA00022989"/>
    </source>
</evidence>
<feature type="transmembrane region" description="Helical" evidence="11">
    <location>
        <begin position="216"/>
        <end position="239"/>
    </location>
</feature>
<keyword evidence="7 11" id="KW-0472">Membrane</keyword>
<dbReference type="CDD" id="cd14966">
    <property type="entry name" value="7tmD_STE3"/>
    <property type="match status" value="1"/>
</dbReference>
<feature type="compositionally biased region" description="Polar residues" evidence="10">
    <location>
        <begin position="323"/>
        <end position="339"/>
    </location>
</feature>
<evidence type="ECO:0000256" key="2">
    <source>
        <dbReference type="ARBA" id="ARBA00011085"/>
    </source>
</evidence>
<evidence type="ECO:0000256" key="3">
    <source>
        <dbReference type="ARBA" id="ARBA00022507"/>
    </source>
</evidence>
<dbReference type="PRINTS" id="PR00899">
    <property type="entry name" value="GPCRSTE3"/>
</dbReference>
<keyword evidence="4 11" id="KW-0812">Transmembrane</keyword>
<feature type="transmembrane region" description="Helical" evidence="11">
    <location>
        <begin position="38"/>
        <end position="62"/>
    </location>
</feature>
<comment type="subcellular location">
    <subcellularLocation>
        <location evidence="1">Membrane</location>
        <topology evidence="1">Multi-pass membrane protein</topology>
    </subcellularLocation>
</comment>
<comment type="similarity">
    <text evidence="2">Belongs to the G-protein coupled receptor 4 family.</text>
</comment>
<dbReference type="Proteomes" id="UP001215712">
    <property type="component" value="Unassembled WGS sequence"/>
</dbReference>
<evidence type="ECO:0000256" key="8">
    <source>
        <dbReference type="ARBA" id="ARBA00023170"/>
    </source>
</evidence>
<evidence type="ECO:0000313" key="13">
    <source>
        <dbReference type="Proteomes" id="UP001215712"/>
    </source>
</evidence>
<evidence type="ECO:0000256" key="9">
    <source>
        <dbReference type="ARBA" id="ARBA00023224"/>
    </source>
</evidence>
<feature type="transmembrane region" description="Helical" evidence="11">
    <location>
        <begin position="82"/>
        <end position="105"/>
    </location>
</feature>
<feature type="transmembrane region" description="Helical" evidence="11">
    <location>
        <begin position="164"/>
        <end position="191"/>
    </location>
</feature>
<gene>
    <name evidence="12" type="ORF">N7493_008401</name>
</gene>
<dbReference type="GO" id="GO:0005886">
    <property type="term" value="C:plasma membrane"/>
    <property type="evidence" value="ECO:0007669"/>
    <property type="project" value="TreeGrafter"/>
</dbReference>
<evidence type="ECO:0000256" key="11">
    <source>
        <dbReference type="SAM" id="Phobius"/>
    </source>
</evidence>
<name>A0AAD6HH44_9EURO</name>
<keyword evidence="6" id="KW-0297">G-protein coupled receptor</keyword>
<dbReference type="Gene3D" id="1.20.1070.10">
    <property type="entry name" value="Rhodopsin 7-helix transmembrane proteins"/>
    <property type="match status" value="1"/>
</dbReference>
<reference evidence="12" key="2">
    <citation type="submission" date="2023-01" db="EMBL/GenBank/DDBJ databases">
        <authorList>
            <person name="Petersen C."/>
        </authorList>
    </citation>
    <scope>NUCLEOTIDE SEQUENCE</scope>
    <source>
        <strain evidence="12">IBT 17514</strain>
    </source>
</reference>
<evidence type="ECO:0000256" key="6">
    <source>
        <dbReference type="ARBA" id="ARBA00023040"/>
    </source>
</evidence>
<sequence length="453" mass="51725">MGSDTKLYPLAVVVPLLSLIAIFLCIPPLVLHSKNRNYPAAVLICWSILLSIFNIINALLWPTDDTSTWWSGAGLCDIEVKFMVASYVAVPGALTCIFRTLTMALDTRRAIVVPSKAQRWRSRLTEILFCVIVPAMAMITHYIYQKTRYFIYSISGCVNNYDESWVSFMLAWIWPPVICMIAAYYCCLVLIRLHRYRTDFEAILRSSNSHLSKSRFLRLFLVAFTMLIIILPVEGYVMYYDLSLSLPWHTYSWSRIHNAHWYHITMVPTYGSVFFDRWTPIAMGFITFIFCGLGRDTVRVYKLILWHLGFGYCFPGMSRPLDSQSSTQPAQNSNSTTLVDESPRKKTSMVQWRKKIPDVEKGIRSSSRLAHDSPPVPWYQAPWSLFSRRAARRNDPDTMLAALHVPDQTVCTSAWAGTSQTCSSGDFSDIASPVRNHSIHVKQVISQQSEVHV</sequence>
<reference evidence="12" key="1">
    <citation type="journal article" date="2023" name="IMA Fungus">
        <title>Comparative genomic study of the Penicillium genus elucidates a diverse pangenome and 15 lateral gene transfer events.</title>
        <authorList>
            <person name="Petersen C."/>
            <person name="Sorensen T."/>
            <person name="Nielsen M.R."/>
            <person name="Sondergaard T.E."/>
            <person name="Sorensen J.L."/>
            <person name="Fitzpatrick D.A."/>
            <person name="Frisvad J.C."/>
            <person name="Nielsen K.L."/>
        </authorList>
    </citation>
    <scope>NUCLEOTIDE SEQUENCE</scope>
    <source>
        <strain evidence="12">IBT 17514</strain>
    </source>
</reference>
<keyword evidence="9" id="KW-0807">Transducer</keyword>
<keyword evidence="13" id="KW-1185">Reference proteome</keyword>
<keyword evidence="3" id="KW-0589">Pheromone response</keyword>
<keyword evidence="8" id="KW-0675">Receptor</keyword>
<evidence type="ECO:0000256" key="1">
    <source>
        <dbReference type="ARBA" id="ARBA00004141"/>
    </source>
</evidence>
<organism evidence="12 13">
    <name type="scientific">Penicillium malachiteum</name>
    <dbReference type="NCBI Taxonomy" id="1324776"/>
    <lineage>
        <taxon>Eukaryota</taxon>
        <taxon>Fungi</taxon>
        <taxon>Dikarya</taxon>
        <taxon>Ascomycota</taxon>
        <taxon>Pezizomycotina</taxon>
        <taxon>Eurotiomycetes</taxon>
        <taxon>Eurotiomycetidae</taxon>
        <taxon>Eurotiales</taxon>
        <taxon>Aspergillaceae</taxon>
        <taxon>Penicillium</taxon>
    </lineage>
</organism>
<evidence type="ECO:0008006" key="14">
    <source>
        <dbReference type="Google" id="ProtNLM"/>
    </source>
</evidence>
<evidence type="ECO:0000256" key="7">
    <source>
        <dbReference type="ARBA" id="ARBA00023136"/>
    </source>
</evidence>
<feature type="transmembrane region" description="Helical" evidence="11">
    <location>
        <begin position="6"/>
        <end position="26"/>
    </location>
</feature>
<evidence type="ECO:0000256" key="10">
    <source>
        <dbReference type="SAM" id="MobiDB-lite"/>
    </source>
</evidence>
<protein>
    <recommendedName>
        <fullName evidence="14">A-pheromone receptor PreA</fullName>
    </recommendedName>
</protein>
<dbReference type="EMBL" id="JAQJAN010000012">
    <property type="protein sequence ID" value="KAJ5716490.1"/>
    <property type="molecule type" value="Genomic_DNA"/>
</dbReference>
<accession>A0AAD6HH44</accession>
<comment type="caution">
    <text evidence="12">The sequence shown here is derived from an EMBL/GenBank/DDBJ whole genome shotgun (WGS) entry which is preliminary data.</text>
</comment>
<dbReference type="InterPro" id="IPR001499">
    <property type="entry name" value="GPCR_STE3"/>
</dbReference>
<dbReference type="GO" id="GO:0004932">
    <property type="term" value="F:mating-type factor pheromone receptor activity"/>
    <property type="evidence" value="ECO:0007669"/>
    <property type="project" value="InterPro"/>
</dbReference>
<dbReference type="GO" id="GO:0000750">
    <property type="term" value="P:pheromone-dependent signal transduction involved in conjugation with cellular fusion"/>
    <property type="evidence" value="ECO:0007669"/>
    <property type="project" value="TreeGrafter"/>
</dbReference>
<evidence type="ECO:0000256" key="4">
    <source>
        <dbReference type="ARBA" id="ARBA00022692"/>
    </source>
</evidence>
<proteinExistence type="inferred from homology"/>
<dbReference type="Pfam" id="PF02076">
    <property type="entry name" value="STE3"/>
    <property type="match status" value="1"/>
</dbReference>
<feature type="transmembrane region" description="Helical" evidence="11">
    <location>
        <begin position="278"/>
        <end position="294"/>
    </location>
</feature>
<dbReference type="PANTHER" id="PTHR28097:SF1">
    <property type="entry name" value="PHEROMONE A FACTOR RECEPTOR"/>
    <property type="match status" value="1"/>
</dbReference>